<dbReference type="GO" id="GO:0005524">
    <property type="term" value="F:ATP binding"/>
    <property type="evidence" value="ECO:0007669"/>
    <property type="project" value="InterPro"/>
</dbReference>
<dbReference type="InterPro" id="IPR036640">
    <property type="entry name" value="ABC1_TM_sf"/>
</dbReference>
<evidence type="ECO:0000256" key="4">
    <source>
        <dbReference type="ARBA" id="ARBA00023136"/>
    </source>
</evidence>
<evidence type="ECO:0000256" key="1">
    <source>
        <dbReference type="ARBA" id="ARBA00004651"/>
    </source>
</evidence>
<dbReference type="InterPro" id="IPR010559">
    <property type="entry name" value="Sig_transdc_His_kin_internal"/>
</dbReference>
<evidence type="ECO:0000256" key="2">
    <source>
        <dbReference type="ARBA" id="ARBA00022692"/>
    </source>
</evidence>
<gene>
    <name evidence="7" type="ORF">CP960_11310</name>
</gene>
<dbReference type="InterPro" id="IPR050640">
    <property type="entry name" value="Bact_2-comp_sensor_kinase"/>
</dbReference>
<feature type="domain" description="Signal transduction histidine kinase internal region" evidence="6">
    <location>
        <begin position="154"/>
        <end position="230"/>
    </location>
</feature>
<feature type="transmembrane region" description="Helical" evidence="5">
    <location>
        <begin position="115"/>
        <end position="137"/>
    </location>
</feature>
<evidence type="ECO:0000256" key="5">
    <source>
        <dbReference type="SAM" id="Phobius"/>
    </source>
</evidence>
<feature type="transmembrane region" description="Helical" evidence="5">
    <location>
        <begin position="76"/>
        <end position="99"/>
    </location>
</feature>
<dbReference type="SUPFAM" id="SSF90123">
    <property type="entry name" value="ABC transporter transmembrane region"/>
    <property type="match status" value="1"/>
</dbReference>
<dbReference type="OrthoDB" id="2514702at2"/>
<dbReference type="Pfam" id="PF06580">
    <property type="entry name" value="His_kinase"/>
    <property type="match status" value="1"/>
</dbReference>
<dbReference type="SUPFAM" id="SSF55874">
    <property type="entry name" value="ATPase domain of HSP90 chaperone/DNA topoisomerase II/histidine kinase"/>
    <property type="match status" value="1"/>
</dbReference>
<organism evidence="7 8">
    <name type="scientific">Malaciobacter halophilus</name>
    <dbReference type="NCBI Taxonomy" id="197482"/>
    <lineage>
        <taxon>Bacteria</taxon>
        <taxon>Pseudomonadati</taxon>
        <taxon>Campylobacterota</taxon>
        <taxon>Epsilonproteobacteria</taxon>
        <taxon>Campylobacterales</taxon>
        <taxon>Arcobacteraceae</taxon>
        <taxon>Malaciobacter</taxon>
    </lineage>
</organism>
<reference evidence="7 8" key="1">
    <citation type="submission" date="2017-09" db="EMBL/GenBank/DDBJ databases">
        <title>Genomics of the genus Arcobacter.</title>
        <authorList>
            <person name="Perez-Cataluna A."/>
            <person name="Figueras M.J."/>
            <person name="Salas-Masso N."/>
        </authorList>
    </citation>
    <scope>NUCLEOTIDE SEQUENCE [LARGE SCALE GENOMIC DNA]</scope>
    <source>
        <strain evidence="7 8">DSM 18005</strain>
    </source>
</reference>
<dbReference type="AlphaFoldDB" id="A0A2N1J0J8"/>
<protein>
    <submittedName>
        <fullName evidence="7">Sensor histidine kinase</fullName>
    </submittedName>
</protein>
<keyword evidence="3 5" id="KW-1133">Transmembrane helix</keyword>
<proteinExistence type="predicted"/>
<comment type="subcellular location">
    <subcellularLocation>
        <location evidence="1">Cell membrane</location>
        <topology evidence="1">Multi-pass membrane protein</topology>
    </subcellularLocation>
</comment>
<comment type="caution">
    <text evidence="7">The sequence shown here is derived from an EMBL/GenBank/DDBJ whole genome shotgun (WGS) entry which is preliminary data.</text>
</comment>
<dbReference type="PANTHER" id="PTHR34220:SF7">
    <property type="entry name" value="SENSOR HISTIDINE KINASE YPDA"/>
    <property type="match status" value="1"/>
</dbReference>
<dbReference type="GO" id="GO:0005886">
    <property type="term" value="C:plasma membrane"/>
    <property type="evidence" value="ECO:0007669"/>
    <property type="project" value="UniProtKB-SubCell"/>
</dbReference>
<dbReference type="Proteomes" id="UP000233248">
    <property type="component" value="Unassembled WGS sequence"/>
</dbReference>
<accession>A0A2N1J0J8</accession>
<name>A0A2N1J0J8_9BACT</name>
<dbReference type="GO" id="GO:0000155">
    <property type="term" value="F:phosphorelay sensor kinase activity"/>
    <property type="evidence" value="ECO:0007669"/>
    <property type="project" value="InterPro"/>
</dbReference>
<evidence type="ECO:0000259" key="6">
    <source>
        <dbReference type="Pfam" id="PF06580"/>
    </source>
</evidence>
<sequence length="340" mass="40043">MQNIELQIRLKDWFFIFLIALLFSIILSVYSYYLIDEELKNAIIFGSLLGIDIFIFSMCFITYLNNYILPKLSKKYWLVLAIVFSFLSGFLGTLVTYYLCKIFNIYLLEKFENNYMIFAFFIGFLTYFVAALLYQFVKMSNKKEYSERLLLESRLKSLQRQLNPHFLFNSLNSLVELIHEDINKAEDNLMQLSKFLRQSMKESALNSLNDELDNLKRYVALENVRFSNKIVLNIDIKKEFLEKLVPKFSIQLLVENAIKHGFDKSNKELIIDIYVKQNEDFEIYVKNNGKPVQKHKFGIGLTNLKERLQILCKGRISLEDKQIPTYKITIGRCNENISNG</sequence>
<evidence type="ECO:0000256" key="3">
    <source>
        <dbReference type="ARBA" id="ARBA00022989"/>
    </source>
</evidence>
<evidence type="ECO:0000313" key="7">
    <source>
        <dbReference type="EMBL" id="PKI80024.1"/>
    </source>
</evidence>
<dbReference type="KEGG" id="ahs:AHALO_2038"/>
<keyword evidence="8" id="KW-1185">Reference proteome</keyword>
<dbReference type="EMBL" id="NXIF01000045">
    <property type="protein sequence ID" value="PKI80024.1"/>
    <property type="molecule type" value="Genomic_DNA"/>
</dbReference>
<feature type="transmembrane region" description="Helical" evidence="5">
    <location>
        <begin position="12"/>
        <end position="35"/>
    </location>
</feature>
<keyword evidence="2 5" id="KW-0812">Transmembrane</keyword>
<dbReference type="PANTHER" id="PTHR34220">
    <property type="entry name" value="SENSOR HISTIDINE KINASE YPDA"/>
    <property type="match status" value="1"/>
</dbReference>
<keyword evidence="7" id="KW-0418">Kinase</keyword>
<dbReference type="Gene3D" id="3.30.565.10">
    <property type="entry name" value="Histidine kinase-like ATPase, C-terminal domain"/>
    <property type="match status" value="1"/>
</dbReference>
<keyword evidence="7" id="KW-0808">Transferase</keyword>
<feature type="transmembrane region" description="Helical" evidence="5">
    <location>
        <begin position="41"/>
        <end position="64"/>
    </location>
</feature>
<dbReference type="RefSeq" id="WP_101185603.1">
    <property type="nucleotide sequence ID" value="NZ_CP031218.1"/>
</dbReference>
<keyword evidence="4 5" id="KW-0472">Membrane</keyword>
<evidence type="ECO:0000313" key="8">
    <source>
        <dbReference type="Proteomes" id="UP000233248"/>
    </source>
</evidence>
<dbReference type="InterPro" id="IPR036890">
    <property type="entry name" value="HATPase_C_sf"/>
</dbReference>